<sequence>MASTVLCEVSLVCHAMRCCCKKGYQRMVRPLVRYSFGIELGLVNKSSFKYIER</sequence>
<reference evidence="1" key="1">
    <citation type="submission" date="2021-01" db="EMBL/GenBank/DDBJ databases">
        <authorList>
            <consortium name="Genoscope - CEA"/>
            <person name="William W."/>
        </authorList>
    </citation>
    <scope>NUCLEOTIDE SEQUENCE</scope>
</reference>
<evidence type="ECO:0000313" key="1">
    <source>
        <dbReference type="EMBL" id="CAF2115062.1"/>
    </source>
</evidence>
<dbReference type="AlphaFoldDB" id="A0A816UZA6"/>
<protein>
    <submittedName>
        <fullName evidence="1">(rape) hypothetical protein</fullName>
    </submittedName>
</protein>
<dbReference type="Proteomes" id="UP001295469">
    <property type="component" value="Chromosome C08"/>
</dbReference>
<dbReference type="EMBL" id="HG994372">
    <property type="protein sequence ID" value="CAF2115062.1"/>
    <property type="molecule type" value="Genomic_DNA"/>
</dbReference>
<name>A0A816UZA6_BRANA</name>
<proteinExistence type="predicted"/>
<accession>A0A816UZA6</accession>
<organism evidence="1">
    <name type="scientific">Brassica napus</name>
    <name type="common">Rape</name>
    <dbReference type="NCBI Taxonomy" id="3708"/>
    <lineage>
        <taxon>Eukaryota</taxon>
        <taxon>Viridiplantae</taxon>
        <taxon>Streptophyta</taxon>
        <taxon>Embryophyta</taxon>
        <taxon>Tracheophyta</taxon>
        <taxon>Spermatophyta</taxon>
        <taxon>Magnoliopsida</taxon>
        <taxon>eudicotyledons</taxon>
        <taxon>Gunneridae</taxon>
        <taxon>Pentapetalae</taxon>
        <taxon>rosids</taxon>
        <taxon>malvids</taxon>
        <taxon>Brassicales</taxon>
        <taxon>Brassicaceae</taxon>
        <taxon>Brassiceae</taxon>
        <taxon>Brassica</taxon>
    </lineage>
</organism>
<gene>
    <name evidence="1" type="ORF">DARMORV10_C08P44560.1</name>
</gene>